<keyword evidence="4" id="KW-0274">FAD</keyword>
<evidence type="ECO:0000256" key="4">
    <source>
        <dbReference type="ARBA" id="ARBA00022827"/>
    </source>
</evidence>
<evidence type="ECO:0000313" key="7">
    <source>
        <dbReference type="Proteomes" id="UP000582231"/>
    </source>
</evidence>
<dbReference type="Pfam" id="PF00732">
    <property type="entry name" value="GMC_oxred_N"/>
    <property type="match status" value="1"/>
</dbReference>
<dbReference type="InterPro" id="IPR000172">
    <property type="entry name" value="GMC_OxRdtase_N"/>
</dbReference>
<keyword evidence="3" id="KW-0285">Flavoprotein</keyword>
<dbReference type="EC" id="1.1.99.1" evidence="6"/>
<gene>
    <name evidence="6" type="ORF">BJ958_004883</name>
</gene>
<dbReference type="AlphaFoldDB" id="A0A852RIP8"/>
<evidence type="ECO:0000259" key="5">
    <source>
        <dbReference type="PROSITE" id="PS00624"/>
    </source>
</evidence>
<dbReference type="RefSeq" id="WP_179729396.1">
    <property type="nucleotide sequence ID" value="NZ_BAABEF010000001.1"/>
</dbReference>
<dbReference type="GO" id="GO:0008812">
    <property type="term" value="F:choline dehydrogenase activity"/>
    <property type="evidence" value="ECO:0007669"/>
    <property type="project" value="UniProtKB-EC"/>
</dbReference>
<dbReference type="SUPFAM" id="SSF51905">
    <property type="entry name" value="FAD/NAD(P)-binding domain"/>
    <property type="match status" value="1"/>
</dbReference>
<proteinExistence type="inferred from homology"/>
<keyword evidence="7" id="KW-1185">Reference proteome</keyword>
<reference evidence="6 7" key="1">
    <citation type="submission" date="2020-07" db="EMBL/GenBank/DDBJ databases">
        <title>Sequencing the genomes of 1000 actinobacteria strains.</title>
        <authorList>
            <person name="Klenk H.-P."/>
        </authorList>
    </citation>
    <scope>NUCLEOTIDE SEQUENCE [LARGE SCALE GENOMIC DNA]</scope>
    <source>
        <strain evidence="6 7">DSM 19082</strain>
    </source>
</reference>
<comment type="caution">
    <text evidence="6">The sequence shown here is derived from an EMBL/GenBank/DDBJ whole genome shotgun (WGS) entry which is preliminary data.</text>
</comment>
<name>A0A852RIP8_9ACTN</name>
<dbReference type="PANTHER" id="PTHR11552">
    <property type="entry name" value="GLUCOSE-METHANOL-CHOLINE GMC OXIDOREDUCTASE"/>
    <property type="match status" value="1"/>
</dbReference>
<evidence type="ECO:0000256" key="2">
    <source>
        <dbReference type="ARBA" id="ARBA00010790"/>
    </source>
</evidence>
<protein>
    <submittedName>
        <fullName evidence="6">Choline dehydrogenase</fullName>
        <ecNumber evidence="6">1.1.99.1</ecNumber>
    </submittedName>
</protein>
<dbReference type="GO" id="GO:0050660">
    <property type="term" value="F:flavin adenine dinucleotide binding"/>
    <property type="evidence" value="ECO:0007669"/>
    <property type="project" value="InterPro"/>
</dbReference>
<accession>A0A852RIP8</accession>
<dbReference type="InterPro" id="IPR012132">
    <property type="entry name" value="GMC_OxRdtase"/>
</dbReference>
<comment type="cofactor">
    <cofactor evidence="1">
        <name>FAD</name>
        <dbReference type="ChEBI" id="CHEBI:57692"/>
    </cofactor>
</comment>
<dbReference type="EMBL" id="JACCBF010000001">
    <property type="protein sequence ID" value="NYD33337.1"/>
    <property type="molecule type" value="Genomic_DNA"/>
</dbReference>
<dbReference type="InterPro" id="IPR036188">
    <property type="entry name" value="FAD/NAD-bd_sf"/>
</dbReference>
<dbReference type="Gene3D" id="3.50.50.60">
    <property type="entry name" value="FAD/NAD(P)-binding domain"/>
    <property type="match status" value="1"/>
</dbReference>
<dbReference type="PANTHER" id="PTHR11552:SF147">
    <property type="entry name" value="CHOLINE DEHYDROGENASE, MITOCHONDRIAL"/>
    <property type="match status" value="1"/>
</dbReference>
<evidence type="ECO:0000313" key="6">
    <source>
        <dbReference type="EMBL" id="NYD33337.1"/>
    </source>
</evidence>
<comment type="similarity">
    <text evidence="2">Belongs to the GMC oxidoreductase family.</text>
</comment>
<dbReference type="SUPFAM" id="SSF54373">
    <property type="entry name" value="FAD-linked reductases, C-terminal domain"/>
    <property type="match status" value="1"/>
</dbReference>
<keyword evidence="6" id="KW-0560">Oxidoreductase</keyword>
<feature type="domain" description="Glucose-methanol-choline oxidoreductase N-terminal" evidence="5">
    <location>
        <begin position="251"/>
        <end position="265"/>
    </location>
</feature>
<dbReference type="Pfam" id="PF05199">
    <property type="entry name" value="GMC_oxred_C"/>
    <property type="match status" value="1"/>
</dbReference>
<dbReference type="Proteomes" id="UP000582231">
    <property type="component" value="Unassembled WGS sequence"/>
</dbReference>
<organism evidence="6 7">
    <name type="scientific">Nocardioides kongjuensis</name>
    <dbReference type="NCBI Taxonomy" id="349522"/>
    <lineage>
        <taxon>Bacteria</taxon>
        <taxon>Bacillati</taxon>
        <taxon>Actinomycetota</taxon>
        <taxon>Actinomycetes</taxon>
        <taxon>Propionibacteriales</taxon>
        <taxon>Nocardioidaceae</taxon>
        <taxon>Nocardioides</taxon>
    </lineage>
</organism>
<dbReference type="PROSITE" id="PS00624">
    <property type="entry name" value="GMC_OXRED_2"/>
    <property type="match status" value="1"/>
</dbReference>
<evidence type="ECO:0000256" key="1">
    <source>
        <dbReference type="ARBA" id="ARBA00001974"/>
    </source>
</evidence>
<dbReference type="InterPro" id="IPR007867">
    <property type="entry name" value="GMC_OxRtase_C"/>
</dbReference>
<evidence type="ECO:0000256" key="3">
    <source>
        <dbReference type="ARBA" id="ARBA00022630"/>
    </source>
</evidence>
<dbReference type="Gene3D" id="3.30.560.10">
    <property type="entry name" value="Glucose Oxidase, domain 3"/>
    <property type="match status" value="1"/>
</dbReference>
<sequence>MTSHDIVIVGGGSAGSVLAARLSEDPDVSVLLLEAGGDERRDDVESPGAWPALLGGDADWGFSTTVQAATGRSVPAHRGRILGGSGSINVMAHLRGHRSDFDGWRDSGAEGWAYEDVLPYFRRSESVPHGDPRVRGTDGPLRPQPVAAPHPLSVAHVEAARLAGHVVANDLNDGDLTGAATHDLLIVDGRRQSTATAYLRPAAGRANLTIRTGARARRLIIEHGRCRGVEYVASGAVEQAYADQEVLLCSGAVGSPHLLMSSGIGPAADLAAVGVAPVLDLPVGQNLQDHVMLAGIRVQAERPLPPPSGQYAEATLFLRTDPGQAAPELQIVQVQVDYHLPWQEPLENSFTFGVGHMQPRSRGELRLVSADPGVAPLIDPRYLSEQYDVDQLVAGIEAVDELVRTGAFATWGGRSQAASLLQLGRRELEGVVRDSVSSFFHLSGTCRMGVGPDAVVDPQLRVHGLTGIRVADASVMPTIVSSNTNAATVMIAERAADLVLGR</sequence>
<dbReference type="PIRSF" id="PIRSF000137">
    <property type="entry name" value="Alcohol_oxidase"/>
    <property type="match status" value="1"/>
</dbReference>